<reference evidence="1 2" key="1">
    <citation type="journal article" date="2022" name="Hortic Res">
        <title>A haplotype resolved chromosomal level avocado genome allows analysis of novel avocado genes.</title>
        <authorList>
            <person name="Nath O."/>
            <person name="Fletcher S.J."/>
            <person name="Hayward A."/>
            <person name="Shaw L.M."/>
            <person name="Masouleh A.K."/>
            <person name="Furtado A."/>
            <person name="Henry R.J."/>
            <person name="Mitter N."/>
        </authorList>
    </citation>
    <scope>NUCLEOTIDE SEQUENCE [LARGE SCALE GENOMIC DNA]</scope>
    <source>
        <strain evidence="2">cv. Hass</strain>
    </source>
</reference>
<name>A0ACC2M8V7_PERAE</name>
<comment type="caution">
    <text evidence="1">The sequence shown here is derived from an EMBL/GenBank/DDBJ whole genome shotgun (WGS) entry which is preliminary data.</text>
</comment>
<evidence type="ECO:0000313" key="1">
    <source>
        <dbReference type="EMBL" id="KAJ8642075.1"/>
    </source>
</evidence>
<keyword evidence="2" id="KW-1185">Reference proteome</keyword>
<organism evidence="1 2">
    <name type="scientific">Persea americana</name>
    <name type="common">Avocado</name>
    <dbReference type="NCBI Taxonomy" id="3435"/>
    <lineage>
        <taxon>Eukaryota</taxon>
        <taxon>Viridiplantae</taxon>
        <taxon>Streptophyta</taxon>
        <taxon>Embryophyta</taxon>
        <taxon>Tracheophyta</taxon>
        <taxon>Spermatophyta</taxon>
        <taxon>Magnoliopsida</taxon>
        <taxon>Magnoliidae</taxon>
        <taxon>Laurales</taxon>
        <taxon>Lauraceae</taxon>
        <taxon>Persea</taxon>
    </lineage>
</organism>
<dbReference type="Proteomes" id="UP001234297">
    <property type="component" value="Chromosome 5"/>
</dbReference>
<accession>A0ACC2M8V7</accession>
<sequence length="166" mass="18396">MEVLVLLGSHRKSYRRKRQGAENRFLCKPITREGCLHAAIIAGRRRPRPSEFACRNIVSSFGTSGEEATKEPKLMQKDVLENMAKNFPSTYLDVVQHANLSTLTSAPLMLRFPLYLIFGPTCKGNVAVAGEAMHPMTPDLDHVPIIHHNTSSPFILSQTLGVSSLL</sequence>
<dbReference type="EMBL" id="CM056813">
    <property type="protein sequence ID" value="KAJ8642075.1"/>
    <property type="molecule type" value="Genomic_DNA"/>
</dbReference>
<proteinExistence type="predicted"/>
<evidence type="ECO:0000313" key="2">
    <source>
        <dbReference type="Proteomes" id="UP001234297"/>
    </source>
</evidence>
<protein>
    <submittedName>
        <fullName evidence="1">Uncharacterized protein</fullName>
    </submittedName>
</protein>
<gene>
    <name evidence="1" type="ORF">MRB53_018769</name>
</gene>